<dbReference type="SUPFAM" id="SSF54695">
    <property type="entry name" value="POZ domain"/>
    <property type="match status" value="1"/>
</dbReference>
<evidence type="ECO:0000313" key="5">
    <source>
        <dbReference type="EMBL" id="CAF3952168.1"/>
    </source>
</evidence>
<evidence type="ECO:0000256" key="1">
    <source>
        <dbReference type="SAM" id="SignalP"/>
    </source>
</evidence>
<dbReference type="EMBL" id="CAJOBJ010006856">
    <property type="protein sequence ID" value="CAF4071304.1"/>
    <property type="molecule type" value="Genomic_DNA"/>
</dbReference>
<dbReference type="Proteomes" id="UP000663834">
    <property type="component" value="Unassembled WGS sequence"/>
</dbReference>
<accession>A0A816BUE2</accession>
<dbReference type="Pfam" id="PF02214">
    <property type="entry name" value="BTB_2"/>
    <property type="match status" value="1"/>
</dbReference>
<dbReference type="EMBL" id="CAJOBH010003427">
    <property type="protein sequence ID" value="CAF3952168.1"/>
    <property type="molecule type" value="Genomic_DNA"/>
</dbReference>
<dbReference type="EMBL" id="CAJNOV010003543">
    <property type="protein sequence ID" value="CAF1145724.1"/>
    <property type="molecule type" value="Genomic_DNA"/>
</dbReference>
<evidence type="ECO:0000313" key="7">
    <source>
        <dbReference type="Proteomes" id="UP000663834"/>
    </source>
</evidence>
<organism evidence="4 7">
    <name type="scientific">Rotaria magnacalcarata</name>
    <dbReference type="NCBI Taxonomy" id="392030"/>
    <lineage>
        <taxon>Eukaryota</taxon>
        <taxon>Metazoa</taxon>
        <taxon>Spiralia</taxon>
        <taxon>Gnathifera</taxon>
        <taxon>Rotifera</taxon>
        <taxon>Eurotatoria</taxon>
        <taxon>Bdelloidea</taxon>
        <taxon>Philodinida</taxon>
        <taxon>Philodinidae</taxon>
        <taxon>Rotaria</taxon>
    </lineage>
</organism>
<protein>
    <recommendedName>
        <fullName evidence="2">Potassium channel tetramerisation-type BTB domain-containing protein</fullName>
    </recommendedName>
</protein>
<evidence type="ECO:0000259" key="2">
    <source>
        <dbReference type="Pfam" id="PF02214"/>
    </source>
</evidence>
<dbReference type="OrthoDB" id="2414723at2759"/>
<sequence length="353" mass="39799">MFSKLLSILLVTICVILICKAASIDLKSSEENVSEEVLVLTETHGFWKNKDAKRNTTLVHWGNDTSETSDDDVIEINVGGEIISTLRSTLTAVPKSKLAKMFMKNNETELYLRDNMGAVFFDYNPVQFNYLLDQLRTIKRNPEIPAYAVDFQAPNEDLKANFTAMIIDFQLNPDAFLSPMKGVHLSLTTNSLIGWDECYRSTYDMPLDLKSLVTSCKSVKLLVGCRPTENKTMLTLAGVGQWNDLVQTCASYHECQIEMEDNIGFYYVSSQAWGFAGRPETSSPNSNPMMHLYNGKSRDTLSLNPCDSSSQYSEYRLCWSLRSSSNRGGGDRCGSMKNLHNDADWERIVYRAI</sequence>
<dbReference type="Proteomes" id="UP000681967">
    <property type="component" value="Unassembled WGS sequence"/>
</dbReference>
<dbReference type="InterPro" id="IPR011333">
    <property type="entry name" value="SKP1/BTB/POZ_sf"/>
</dbReference>
<evidence type="ECO:0000313" key="6">
    <source>
        <dbReference type="EMBL" id="CAF4071304.1"/>
    </source>
</evidence>
<dbReference type="PANTHER" id="PTHR14499:SF136">
    <property type="entry name" value="GH08630P"/>
    <property type="match status" value="1"/>
</dbReference>
<dbReference type="GO" id="GO:0051260">
    <property type="term" value="P:protein homooligomerization"/>
    <property type="evidence" value="ECO:0007669"/>
    <property type="project" value="InterPro"/>
</dbReference>
<feature type="signal peptide" evidence="1">
    <location>
        <begin position="1"/>
        <end position="21"/>
    </location>
</feature>
<dbReference type="Proteomes" id="UP000663855">
    <property type="component" value="Unassembled WGS sequence"/>
</dbReference>
<keyword evidence="1" id="KW-0732">Signal</keyword>
<dbReference type="PANTHER" id="PTHR14499">
    <property type="entry name" value="POTASSIUM CHANNEL TETRAMERIZATION DOMAIN-CONTAINING"/>
    <property type="match status" value="1"/>
</dbReference>
<dbReference type="Proteomes" id="UP000681720">
    <property type="component" value="Unassembled WGS sequence"/>
</dbReference>
<evidence type="ECO:0000313" key="3">
    <source>
        <dbReference type="EMBL" id="CAF1145724.1"/>
    </source>
</evidence>
<name>A0A816BUE2_9BILA</name>
<gene>
    <name evidence="5" type="ORF">BYL167_LOCUS11077</name>
    <name evidence="3" type="ORF">CJN711_LOCUS9276</name>
    <name evidence="6" type="ORF">GIL414_LOCUS15529</name>
    <name evidence="4" type="ORF">KQP761_LOCUS23819</name>
</gene>
<feature type="chain" id="PRO_5035688654" description="Potassium channel tetramerisation-type BTB domain-containing protein" evidence="1">
    <location>
        <begin position="22"/>
        <end position="353"/>
    </location>
</feature>
<comment type="caution">
    <text evidence="4">The sequence shown here is derived from an EMBL/GenBank/DDBJ whole genome shotgun (WGS) entry which is preliminary data.</text>
</comment>
<reference evidence="4" key="1">
    <citation type="submission" date="2021-02" db="EMBL/GenBank/DDBJ databases">
        <authorList>
            <person name="Nowell W R."/>
        </authorList>
    </citation>
    <scope>NUCLEOTIDE SEQUENCE</scope>
</reference>
<dbReference type="InterPro" id="IPR003131">
    <property type="entry name" value="T1-type_BTB"/>
</dbReference>
<dbReference type="AlphaFoldDB" id="A0A816BUE2"/>
<feature type="domain" description="Potassium channel tetramerisation-type BTB" evidence="2">
    <location>
        <begin position="74"/>
        <end position="138"/>
    </location>
</feature>
<dbReference type="Gene3D" id="3.30.710.10">
    <property type="entry name" value="Potassium Channel Kv1.1, Chain A"/>
    <property type="match status" value="1"/>
</dbReference>
<evidence type="ECO:0000313" key="4">
    <source>
        <dbReference type="EMBL" id="CAF1614545.1"/>
    </source>
</evidence>
<dbReference type="EMBL" id="CAJNOW010012793">
    <property type="protein sequence ID" value="CAF1614545.1"/>
    <property type="molecule type" value="Genomic_DNA"/>
</dbReference>
<proteinExistence type="predicted"/>